<dbReference type="RefSeq" id="WP_182595278.1">
    <property type="nucleotide sequence ID" value="NZ_JACIVA010000029.1"/>
</dbReference>
<dbReference type="AlphaFoldDB" id="A0A7W3YMM6"/>
<evidence type="ECO:0000313" key="1">
    <source>
        <dbReference type="EMBL" id="MBB1096661.1"/>
    </source>
</evidence>
<name>A0A7W3YMM6_9LACO</name>
<protein>
    <recommendedName>
        <fullName evidence="3">dUTPase</fullName>
    </recommendedName>
</protein>
<accession>A0A7W3YMM6</accession>
<evidence type="ECO:0008006" key="3">
    <source>
        <dbReference type="Google" id="ProtNLM"/>
    </source>
</evidence>
<gene>
    <name evidence="1" type="ORF">H5S09_01640</name>
</gene>
<dbReference type="EMBL" id="JACIVA010000029">
    <property type="protein sequence ID" value="MBB1096661.1"/>
    <property type="molecule type" value="Genomic_DNA"/>
</dbReference>
<sequence>MLDITKMLHQIIDLELKIDEEKELTIGPATRKQTIFVDLDLALSEVAKSAGWYRVVAPKKLDEEKLLAAYVRSFALLLLFSAKMQWTHLVVIDDVSWQRITSAKKSTKLADLNKSYLALKHFLSDAYFNHQQESYRHAWHLFLKMGMVDWQLQPAQIAAAYQQMIKSYDK</sequence>
<dbReference type="Proteomes" id="UP000517106">
    <property type="component" value="Unassembled WGS sequence"/>
</dbReference>
<proteinExistence type="predicted"/>
<reference evidence="1 2" key="1">
    <citation type="submission" date="2020-07" db="EMBL/GenBank/DDBJ databases">
        <title>Description of Limosilactobacillus balticus sp. nov., Limosilactobacillus agrestis sp. nov., Limosilactobacillus albertensis sp. nov., Limosilactobacillus rudii sp. nov., Limosilactobacillus fastidiosus sp. nov., five novel Limosilactobacillus species isolated from the vertebrate gastrointestinal tract, and proposal of 6 subspecies of Limosilactobacillus reuteri adapted to the gastrointestinal tract of specific vertebrate hosts.</title>
        <authorList>
            <person name="Li F."/>
            <person name="Cheng C."/>
            <person name="Zheng J."/>
            <person name="Quevedo R.M."/>
            <person name="Li J."/>
            <person name="Roos S."/>
            <person name="Gaenzle M.G."/>
            <person name="Walter J."/>
        </authorList>
    </citation>
    <scope>NUCLEOTIDE SEQUENCE [LARGE SCALE GENOMIC DNA]</scope>
    <source>
        <strain evidence="1 2">STM2_1</strain>
    </source>
</reference>
<keyword evidence="2" id="KW-1185">Reference proteome</keyword>
<comment type="caution">
    <text evidence="1">The sequence shown here is derived from an EMBL/GenBank/DDBJ whole genome shotgun (WGS) entry which is preliminary data.</text>
</comment>
<evidence type="ECO:0000313" key="2">
    <source>
        <dbReference type="Proteomes" id="UP000517106"/>
    </source>
</evidence>
<organism evidence="1 2">
    <name type="scientific">Limosilactobacillus rudii</name>
    <dbReference type="NCBI Taxonomy" id="2759755"/>
    <lineage>
        <taxon>Bacteria</taxon>
        <taxon>Bacillati</taxon>
        <taxon>Bacillota</taxon>
        <taxon>Bacilli</taxon>
        <taxon>Lactobacillales</taxon>
        <taxon>Lactobacillaceae</taxon>
        <taxon>Limosilactobacillus</taxon>
    </lineage>
</organism>